<evidence type="ECO:0000256" key="8">
    <source>
        <dbReference type="ARBA" id="ARBA00023326"/>
    </source>
</evidence>
<evidence type="ECO:0000256" key="3">
    <source>
        <dbReference type="ARBA" id="ARBA00022651"/>
    </source>
</evidence>
<evidence type="ECO:0000313" key="11">
    <source>
        <dbReference type="EMBL" id="TGE24042.1"/>
    </source>
</evidence>
<evidence type="ECO:0000256" key="1">
    <source>
        <dbReference type="ARBA" id="ARBA00000681"/>
    </source>
</evidence>
<gene>
    <name evidence="11" type="ORF">E5K00_02165</name>
</gene>
<dbReference type="GO" id="GO:0031176">
    <property type="term" value="F:endo-1,4-beta-xylanase activity"/>
    <property type="evidence" value="ECO:0007669"/>
    <property type="project" value="UniProtKB-EC"/>
</dbReference>
<dbReference type="AlphaFoldDB" id="A0A4Z0Q5T2"/>
<evidence type="ECO:0000256" key="7">
    <source>
        <dbReference type="ARBA" id="ARBA00023295"/>
    </source>
</evidence>
<dbReference type="SMART" id="SM00633">
    <property type="entry name" value="Glyco_10"/>
    <property type="match status" value="1"/>
</dbReference>
<evidence type="ECO:0000259" key="10">
    <source>
        <dbReference type="PROSITE" id="PS51760"/>
    </source>
</evidence>
<keyword evidence="8 9" id="KW-0624">Polysaccharide degradation</keyword>
<dbReference type="EC" id="3.2.1.8" evidence="9"/>
<dbReference type="InterPro" id="IPR017853">
    <property type="entry name" value="GH"/>
</dbReference>
<protein>
    <recommendedName>
        <fullName evidence="9">Beta-xylanase</fullName>
        <ecNumber evidence="9">3.2.1.8</ecNumber>
    </recommendedName>
</protein>
<reference evidence="11 12" key="1">
    <citation type="submission" date="2019-04" db="EMBL/GenBank/DDBJ databases">
        <authorList>
            <person name="Feng G."/>
            <person name="Zhang J."/>
            <person name="Zhu H."/>
        </authorList>
    </citation>
    <scope>NUCLEOTIDE SEQUENCE [LARGE SCALE GENOMIC DNA]</scope>
    <source>
        <strain evidence="11 12">JCM 31653</strain>
    </source>
</reference>
<comment type="caution">
    <text evidence="11">The sequence shown here is derived from an EMBL/GenBank/DDBJ whole genome shotgun (WGS) entry which is preliminary data.</text>
</comment>
<feature type="domain" description="GH10" evidence="10">
    <location>
        <begin position="37"/>
        <end position="357"/>
    </location>
</feature>
<keyword evidence="6 9" id="KW-0119">Carbohydrate metabolism</keyword>
<dbReference type="Gene3D" id="3.20.20.80">
    <property type="entry name" value="Glycosidases"/>
    <property type="match status" value="1"/>
</dbReference>
<evidence type="ECO:0000256" key="5">
    <source>
        <dbReference type="ARBA" id="ARBA00022801"/>
    </source>
</evidence>
<dbReference type="PANTHER" id="PTHR31490">
    <property type="entry name" value="GLYCOSYL HYDROLASE"/>
    <property type="match status" value="1"/>
</dbReference>
<keyword evidence="4" id="KW-0732">Signal</keyword>
<dbReference type="PRINTS" id="PR00134">
    <property type="entry name" value="GLHYDRLASE10"/>
</dbReference>
<dbReference type="PROSITE" id="PS51760">
    <property type="entry name" value="GH10_2"/>
    <property type="match status" value="1"/>
</dbReference>
<keyword evidence="12" id="KW-1185">Reference proteome</keyword>
<dbReference type="InterPro" id="IPR044846">
    <property type="entry name" value="GH10"/>
</dbReference>
<dbReference type="GO" id="GO:0045493">
    <property type="term" value="P:xylan catabolic process"/>
    <property type="evidence" value="ECO:0007669"/>
    <property type="project" value="UniProtKB-KW"/>
</dbReference>
<comment type="similarity">
    <text evidence="2 9">Belongs to the glycosyl hydrolase 10 (cellulase F) family.</text>
</comment>
<accession>A0A4Z0Q5T2</accession>
<dbReference type="OrthoDB" id="9809277at2"/>
<keyword evidence="3 11" id="KW-0858">Xylan degradation</keyword>
<dbReference type="EMBL" id="SRLC01000001">
    <property type="protein sequence ID" value="TGE24042.1"/>
    <property type="molecule type" value="Genomic_DNA"/>
</dbReference>
<dbReference type="InterPro" id="IPR001000">
    <property type="entry name" value="GH10_dom"/>
</dbReference>
<comment type="catalytic activity">
    <reaction evidence="1 9">
        <text>Endohydrolysis of (1-&gt;4)-beta-D-xylosidic linkages in xylans.</text>
        <dbReference type="EC" id="3.2.1.8"/>
    </reaction>
</comment>
<proteinExistence type="inferred from homology"/>
<evidence type="ECO:0000256" key="4">
    <source>
        <dbReference type="ARBA" id="ARBA00022729"/>
    </source>
</evidence>
<evidence type="ECO:0000256" key="9">
    <source>
        <dbReference type="RuleBase" id="RU361174"/>
    </source>
</evidence>
<keyword evidence="7 9" id="KW-0326">Glycosidase</keyword>
<name>A0A4Z0Q5T2_9BACT</name>
<dbReference type="Proteomes" id="UP000297549">
    <property type="component" value="Unassembled WGS sequence"/>
</dbReference>
<sequence length="357" mass="40403">MPPVLPSSRSGFRPCLVLLACLGLPFSACRKAPGGPCDTRASLYGQYPFPVGVALRTNKLYPGSPYQELAAGQFNSVTPEYEFKPDALHPAPAAYEWAAADALADFCRQHNQRLHGHTLIWHQALPRWITEFAGSQAEWDALLKDHIQTVCRHFRGQVSSWDVVNEAFEADGTLRSTIWLRHLGSGYLEKAFRYAHEADPDALLFYNDYDLESNPVKRRAVLSWLQAMRQRGVPVHGLGLQLHISIRHPENSQLTEAVQAARQTGLRLHFSEVDVAINPLNQAVEPTPELLQRQADKLRFLVGLYQQLPRAQQHGITFWGVADPDSWIRSYFHRADYPLLFDDNYQPKPAYCTLVRP</sequence>
<dbReference type="PANTHER" id="PTHR31490:SF88">
    <property type="entry name" value="BETA-XYLANASE"/>
    <property type="match status" value="1"/>
</dbReference>
<keyword evidence="5 9" id="KW-0378">Hydrolase</keyword>
<organism evidence="11 12">
    <name type="scientific">Hymenobacter aquaticus</name>
    <dbReference type="NCBI Taxonomy" id="1867101"/>
    <lineage>
        <taxon>Bacteria</taxon>
        <taxon>Pseudomonadati</taxon>
        <taxon>Bacteroidota</taxon>
        <taxon>Cytophagia</taxon>
        <taxon>Cytophagales</taxon>
        <taxon>Hymenobacteraceae</taxon>
        <taxon>Hymenobacter</taxon>
    </lineage>
</organism>
<dbReference type="Pfam" id="PF00331">
    <property type="entry name" value="Glyco_hydro_10"/>
    <property type="match status" value="1"/>
</dbReference>
<dbReference type="SUPFAM" id="SSF51445">
    <property type="entry name" value="(Trans)glycosidases"/>
    <property type="match status" value="1"/>
</dbReference>
<evidence type="ECO:0000313" key="12">
    <source>
        <dbReference type="Proteomes" id="UP000297549"/>
    </source>
</evidence>
<evidence type="ECO:0000256" key="2">
    <source>
        <dbReference type="ARBA" id="ARBA00007495"/>
    </source>
</evidence>
<evidence type="ECO:0000256" key="6">
    <source>
        <dbReference type="ARBA" id="ARBA00023277"/>
    </source>
</evidence>